<gene>
    <name evidence="2" type="ORF">J3D65DRAFT_666470</name>
</gene>
<keyword evidence="3" id="KW-1185">Reference proteome</keyword>
<evidence type="ECO:0000256" key="1">
    <source>
        <dbReference type="SAM" id="MobiDB-lite"/>
    </source>
</evidence>
<feature type="region of interest" description="Disordered" evidence="1">
    <location>
        <begin position="1"/>
        <end position="20"/>
    </location>
</feature>
<evidence type="ECO:0000313" key="2">
    <source>
        <dbReference type="EMBL" id="KAK7539785.1"/>
    </source>
</evidence>
<protein>
    <recommendedName>
        <fullName evidence="4">Nuclear pore protein</fullName>
    </recommendedName>
</protein>
<dbReference type="RefSeq" id="XP_066657056.1">
    <property type="nucleotide sequence ID" value="XM_066802927.1"/>
</dbReference>
<dbReference type="GeneID" id="92035833"/>
<evidence type="ECO:0000313" key="3">
    <source>
        <dbReference type="Proteomes" id="UP001360953"/>
    </source>
</evidence>
<comment type="caution">
    <text evidence="2">The sequence shown here is derived from an EMBL/GenBank/DDBJ whole genome shotgun (WGS) entry which is preliminary data.</text>
</comment>
<feature type="compositionally biased region" description="Basic and acidic residues" evidence="1">
    <location>
        <begin position="1"/>
        <end position="11"/>
    </location>
</feature>
<reference evidence="2 3" key="1">
    <citation type="submission" date="2024-04" db="EMBL/GenBank/DDBJ databases">
        <title>Phyllosticta paracitricarpa is synonymous to the EU quarantine fungus P. citricarpa based on phylogenomic analyses.</title>
        <authorList>
            <consortium name="Lawrence Berkeley National Laboratory"/>
            <person name="Van ingen-buijs V.A."/>
            <person name="Van westerhoven A.C."/>
            <person name="Haridas S."/>
            <person name="Skiadas P."/>
            <person name="Martin F."/>
            <person name="Groenewald J.Z."/>
            <person name="Crous P.W."/>
            <person name="Seidl M.F."/>
        </authorList>
    </citation>
    <scope>NUCLEOTIDE SEQUENCE [LARGE SCALE GENOMIC DNA]</scope>
    <source>
        <strain evidence="2 3">CPC 17464</strain>
    </source>
</reference>
<dbReference type="EMBL" id="JBBPEH010000004">
    <property type="protein sequence ID" value="KAK7539785.1"/>
    <property type="molecule type" value="Genomic_DNA"/>
</dbReference>
<accession>A0ABR1LX75</accession>
<name>A0ABR1LX75_9PEZI</name>
<proteinExistence type="predicted"/>
<dbReference type="Proteomes" id="UP001360953">
    <property type="component" value="Unassembled WGS sequence"/>
</dbReference>
<sequence length="361" mass="41301">MADEKHEGKMESEEEEEHVEPEVTYFANNGDLRLRVFEQTPEARPKIFIVSSHAMSLACDAWNSMLNGHFKESQASPPGEQREVALPDDDPTALKILLDIAHLRFKLVPATLDFPVLLKVTVLTDKYDATRLIRPWATSWINAAQHLVVRPGYEEWLWIAWELGQRHTFNNLTNHLVRTARLEENGKCVTEKNRTLDPCGTTHQNLPPDIVESIMRVRQRVITNLLEIYYSALNQFAQKNMDGSTVCQGHKREMDKFRECDDMTYGSLLLSLQKVGLGLVRKDISTMTNSVNDLLVSLRTLSINVYHPPGIYDYSHVQCENYGLDSRLWAAVDKVEKSIPSAVLDIHHRHLKRQAEKLGYS</sequence>
<evidence type="ECO:0008006" key="4">
    <source>
        <dbReference type="Google" id="ProtNLM"/>
    </source>
</evidence>
<organism evidence="2 3">
    <name type="scientific">Phyllosticta citribraziliensis</name>
    <dbReference type="NCBI Taxonomy" id="989973"/>
    <lineage>
        <taxon>Eukaryota</taxon>
        <taxon>Fungi</taxon>
        <taxon>Dikarya</taxon>
        <taxon>Ascomycota</taxon>
        <taxon>Pezizomycotina</taxon>
        <taxon>Dothideomycetes</taxon>
        <taxon>Dothideomycetes incertae sedis</taxon>
        <taxon>Botryosphaeriales</taxon>
        <taxon>Phyllostictaceae</taxon>
        <taxon>Phyllosticta</taxon>
    </lineage>
</organism>